<organism evidence="1 2">
    <name type="scientific">Lentithecium fluviatile CBS 122367</name>
    <dbReference type="NCBI Taxonomy" id="1168545"/>
    <lineage>
        <taxon>Eukaryota</taxon>
        <taxon>Fungi</taxon>
        <taxon>Dikarya</taxon>
        <taxon>Ascomycota</taxon>
        <taxon>Pezizomycotina</taxon>
        <taxon>Dothideomycetes</taxon>
        <taxon>Pleosporomycetidae</taxon>
        <taxon>Pleosporales</taxon>
        <taxon>Massarineae</taxon>
        <taxon>Lentitheciaceae</taxon>
        <taxon>Lentithecium</taxon>
    </lineage>
</organism>
<name>A0A6G1ID55_9PLEO</name>
<accession>A0A6G1ID55</accession>
<dbReference type="Proteomes" id="UP000799291">
    <property type="component" value="Unassembled WGS sequence"/>
</dbReference>
<proteinExistence type="predicted"/>
<dbReference type="AlphaFoldDB" id="A0A6G1ID55"/>
<evidence type="ECO:0000313" key="1">
    <source>
        <dbReference type="EMBL" id="KAF2676167.1"/>
    </source>
</evidence>
<evidence type="ECO:0000313" key="2">
    <source>
        <dbReference type="Proteomes" id="UP000799291"/>
    </source>
</evidence>
<protein>
    <submittedName>
        <fullName evidence="1">Uncharacterized protein</fullName>
    </submittedName>
</protein>
<reference evidence="1" key="1">
    <citation type="journal article" date="2020" name="Stud. Mycol.">
        <title>101 Dothideomycetes genomes: a test case for predicting lifestyles and emergence of pathogens.</title>
        <authorList>
            <person name="Haridas S."/>
            <person name="Albert R."/>
            <person name="Binder M."/>
            <person name="Bloem J."/>
            <person name="Labutti K."/>
            <person name="Salamov A."/>
            <person name="Andreopoulos B."/>
            <person name="Baker S."/>
            <person name="Barry K."/>
            <person name="Bills G."/>
            <person name="Bluhm B."/>
            <person name="Cannon C."/>
            <person name="Castanera R."/>
            <person name="Culley D."/>
            <person name="Daum C."/>
            <person name="Ezra D."/>
            <person name="Gonzalez J."/>
            <person name="Henrissat B."/>
            <person name="Kuo A."/>
            <person name="Liang C."/>
            <person name="Lipzen A."/>
            <person name="Lutzoni F."/>
            <person name="Magnuson J."/>
            <person name="Mondo S."/>
            <person name="Nolan M."/>
            <person name="Ohm R."/>
            <person name="Pangilinan J."/>
            <person name="Park H.-J."/>
            <person name="Ramirez L."/>
            <person name="Alfaro M."/>
            <person name="Sun H."/>
            <person name="Tritt A."/>
            <person name="Yoshinaga Y."/>
            <person name="Zwiers L.-H."/>
            <person name="Turgeon B."/>
            <person name="Goodwin S."/>
            <person name="Spatafora J."/>
            <person name="Crous P."/>
            <person name="Grigoriev I."/>
        </authorList>
    </citation>
    <scope>NUCLEOTIDE SEQUENCE</scope>
    <source>
        <strain evidence="1">CBS 122367</strain>
    </source>
</reference>
<gene>
    <name evidence="1" type="ORF">K458DRAFT_192659</name>
</gene>
<sequence>MDDAALQARKEAASPLSTFRFMDLPKEIRDEIYELAIQPQARFWYTYLRNVDPEYYLPTMLSHDAAGDAGKDTLEQVFPDPNAGRPIGDATAILAFKLFTSTTLLLVSKSVSFEFRTLRSFTTSLPRDHEVFNLHTIVSTCPLLLDICPQSLFELSCCRSDTFFFLGNFPSISDNLLTVLPSQTKAHLAVPITHTEHPHH</sequence>
<dbReference type="OrthoDB" id="3799835at2759"/>
<dbReference type="EMBL" id="MU005638">
    <property type="protein sequence ID" value="KAF2676167.1"/>
    <property type="molecule type" value="Genomic_DNA"/>
</dbReference>
<keyword evidence="2" id="KW-1185">Reference proteome</keyword>